<keyword evidence="23" id="KW-1185">Reference proteome</keyword>
<feature type="disulfide bond" evidence="16">
    <location>
        <begin position="153"/>
        <end position="167"/>
    </location>
</feature>
<dbReference type="CDD" id="cd19049">
    <property type="entry name" value="LGIC_TM_anion"/>
    <property type="match status" value="1"/>
</dbReference>
<keyword evidence="1 17" id="KW-0813">Transport</keyword>
<evidence type="ECO:0000256" key="18">
    <source>
        <dbReference type="SAM" id="Coils"/>
    </source>
</evidence>
<evidence type="ECO:0000256" key="12">
    <source>
        <dbReference type="ARBA" id="ARBA00023214"/>
    </source>
</evidence>
<dbReference type="PRINTS" id="PR00252">
    <property type="entry name" value="NRIONCHANNEL"/>
</dbReference>
<keyword evidence="12" id="KW-0868">Chloride</keyword>
<evidence type="ECO:0000256" key="1">
    <source>
        <dbReference type="ARBA" id="ARBA00022448"/>
    </source>
</evidence>
<evidence type="ECO:0000313" key="22">
    <source>
        <dbReference type="EMBL" id="CBY19715.1"/>
    </source>
</evidence>
<evidence type="ECO:0000256" key="7">
    <source>
        <dbReference type="ARBA" id="ARBA00023065"/>
    </source>
</evidence>
<feature type="transmembrane region" description="Helical" evidence="17">
    <location>
        <begin position="447"/>
        <end position="466"/>
    </location>
</feature>
<evidence type="ECO:0000256" key="2">
    <source>
        <dbReference type="ARBA" id="ARBA00022475"/>
    </source>
</evidence>
<evidence type="ECO:0000256" key="11">
    <source>
        <dbReference type="ARBA" id="ARBA00023180"/>
    </source>
</evidence>
<dbReference type="InterPro" id="IPR006029">
    <property type="entry name" value="Neurotrans-gated_channel_TM"/>
</dbReference>
<dbReference type="InterPro" id="IPR006201">
    <property type="entry name" value="Neur_channel"/>
</dbReference>
<dbReference type="InterPro" id="IPR006202">
    <property type="entry name" value="Neur_chan_lig-bd"/>
</dbReference>
<dbReference type="InterPro" id="IPR036734">
    <property type="entry name" value="Neur_chan_lig-bd_sf"/>
</dbReference>
<evidence type="ECO:0000256" key="16">
    <source>
        <dbReference type="PIRSR" id="PIRSR605437-50"/>
    </source>
</evidence>
<dbReference type="Pfam" id="PF02931">
    <property type="entry name" value="Neur_chan_LBD"/>
    <property type="match status" value="1"/>
</dbReference>
<evidence type="ECO:0000256" key="10">
    <source>
        <dbReference type="ARBA" id="ARBA00023173"/>
    </source>
</evidence>
<gene>
    <name evidence="22" type="ORF">GSOID_T00014559001</name>
</gene>
<evidence type="ECO:0000256" key="15">
    <source>
        <dbReference type="ARBA" id="ARBA00034104"/>
    </source>
</evidence>
<dbReference type="PRINTS" id="PR00253">
    <property type="entry name" value="GABAARECEPTR"/>
</dbReference>
<comment type="caution">
    <text evidence="17">Lacks conserved residue(s) required for the propagation of feature annotation.</text>
</comment>
<dbReference type="PRINTS" id="PR01620">
    <property type="entry name" value="GABAARGAMMA"/>
</dbReference>
<keyword evidence="7 17" id="KW-0406">Ion transport</keyword>
<dbReference type="FunFam" id="1.20.58.390:FF:000067">
    <property type="entry name" value="Glycine receptor subunit alpha-2"/>
    <property type="match status" value="1"/>
</dbReference>
<feature type="transmembrane region" description="Helical" evidence="17">
    <location>
        <begin position="241"/>
        <end position="260"/>
    </location>
</feature>
<keyword evidence="8 17" id="KW-0472">Membrane</keyword>
<evidence type="ECO:0000256" key="13">
    <source>
        <dbReference type="ARBA" id="ARBA00023257"/>
    </source>
</evidence>
<dbReference type="InterPro" id="IPR005437">
    <property type="entry name" value="GABRG-1/4"/>
</dbReference>
<evidence type="ECO:0000259" key="21">
    <source>
        <dbReference type="Pfam" id="PF02932"/>
    </source>
</evidence>
<feature type="domain" description="Neurotransmitter-gated ion-channel ligand-binding" evidence="20">
    <location>
        <begin position="24"/>
        <end position="233"/>
    </location>
</feature>
<dbReference type="InterPro" id="IPR036719">
    <property type="entry name" value="Neuro-gated_channel_TM_sf"/>
</dbReference>
<sequence>MKHLLVHLIVETLLSTIIDPTEFIYAKLKDSTCYDRRIRPNAGITPTNVNVSLYVSSIDSITETTMDYRMTVFLRMRWIDPRNFRKVFLAAFSICKLQPANFCLRHGIWIPDLFFFNEKKAAFHEIITQNRLLRISPNGSIYVSIRISIVLSCHMQLEKFPMDMQQCYIQAESFGYNMNDLAFKWSADKSIDMPGGIALPQFKIMGHKLADCTKSYTSGQYTCLRATFVLKREIGYYMIQIYIPSFLIVVLSWVSFWIAVEATPARVSLGITTVLTITSMRSEAGSSLPKVSYVKAIDIWLSLCMAFVFAALLEYAVANYLSRQKNGILYKNSIRTYELKQLLHKIISRTDGKTSSNGNITRRNKHHRKQDKNNYKHRSDLYSNGVSTMNNQLDPYYENKEEYYVEYSPEENIQSIEAELAKAKKENKEAKEYYKKLSTRLEIECRILFPLSFFGFLVCYIVYYYFITDDSTTVMQGMTPYDEFAEE</sequence>
<keyword evidence="6" id="KW-0770">Synapse</keyword>
<dbReference type="InParanoid" id="E4XLH1"/>
<dbReference type="InterPro" id="IPR018000">
    <property type="entry name" value="Neurotransmitter_ion_chnl_CS"/>
</dbReference>
<feature type="region of interest" description="Disordered" evidence="19">
    <location>
        <begin position="352"/>
        <end position="374"/>
    </location>
</feature>
<dbReference type="FunFam" id="2.70.170.10:FF:000014">
    <property type="entry name" value="Glycine receptor subunit beta"/>
    <property type="match status" value="1"/>
</dbReference>
<dbReference type="SUPFAM" id="SSF63712">
    <property type="entry name" value="Nicotinic receptor ligand binding domain-like"/>
    <property type="match status" value="1"/>
</dbReference>
<dbReference type="AlphaFoldDB" id="E4XLH1"/>
<keyword evidence="14 17" id="KW-0407">Ion channel</keyword>
<evidence type="ECO:0000256" key="9">
    <source>
        <dbReference type="ARBA" id="ARBA00023157"/>
    </source>
</evidence>
<comment type="subcellular location">
    <subcellularLocation>
        <location evidence="15">Postsynaptic cell membrane</location>
        <topology evidence="15">Multi-pass membrane protein</topology>
    </subcellularLocation>
</comment>
<evidence type="ECO:0000256" key="5">
    <source>
        <dbReference type="ARBA" id="ARBA00022989"/>
    </source>
</evidence>
<dbReference type="GO" id="GO:0005230">
    <property type="term" value="F:extracellular ligand-gated monoatomic ion channel activity"/>
    <property type="evidence" value="ECO:0007669"/>
    <property type="project" value="InterPro"/>
</dbReference>
<feature type="chain" id="PRO_5022250786" evidence="17">
    <location>
        <begin position="21"/>
        <end position="487"/>
    </location>
</feature>
<evidence type="ECO:0000256" key="4">
    <source>
        <dbReference type="ARBA" id="ARBA00022729"/>
    </source>
</evidence>
<name>E4XLH1_OIKDI</name>
<feature type="transmembrane region" description="Helical" evidence="17">
    <location>
        <begin position="299"/>
        <end position="321"/>
    </location>
</feature>
<keyword evidence="9 16" id="KW-1015">Disulfide bond</keyword>
<evidence type="ECO:0000256" key="3">
    <source>
        <dbReference type="ARBA" id="ARBA00022692"/>
    </source>
</evidence>
<dbReference type="Pfam" id="PF02932">
    <property type="entry name" value="Neur_chan_memb"/>
    <property type="match status" value="1"/>
</dbReference>
<evidence type="ECO:0000256" key="8">
    <source>
        <dbReference type="ARBA" id="ARBA00023136"/>
    </source>
</evidence>
<evidence type="ECO:0000256" key="17">
    <source>
        <dbReference type="RuleBase" id="RU000687"/>
    </source>
</evidence>
<accession>E4XLH1</accession>
<dbReference type="Proteomes" id="UP000001307">
    <property type="component" value="Unassembled WGS sequence"/>
</dbReference>
<dbReference type="SUPFAM" id="SSF90112">
    <property type="entry name" value="Neurotransmitter-gated ion-channel transmembrane pore"/>
    <property type="match status" value="1"/>
</dbReference>
<evidence type="ECO:0000256" key="6">
    <source>
        <dbReference type="ARBA" id="ARBA00023018"/>
    </source>
</evidence>
<evidence type="ECO:0000259" key="20">
    <source>
        <dbReference type="Pfam" id="PF02931"/>
    </source>
</evidence>
<dbReference type="InterPro" id="IPR038050">
    <property type="entry name" value="Neuro_actylchol_rec"/>
</dbReference>
<evidence type="ECO:0000256" key="19">
    <source>
        <dbReference type="SAM" id="MobiDB-lite"/>
    </source>
</evidence>
<proteinExistence type="inferred from homology"/>
<dbReference type="OrthoDB" id="407674at2759"/>
<protein>
    <submittedName>
        <fullName evidence="22">Uncharacterized protein</fullName>
    </submittedName>
</protein>
<comment type="similarity">
    <text evidence="17">Belongs to the ligand-gated ion channel (TC 1.A.9) family.</text>
</comment>
<dbReference type="GO" id="GO:0004890">
    <property type="term" value="F:GABA-A receptor activity"/>
    <property type="evidence" value="ECO:0007669"/>
    <property type="project" value="InterPro"/>
</dbReference>
<dbReference type="PANTHER" id="PTHR18945">
    <property type="entry name" value="NEUROTRANSMITTER GATED ION CHANNEL"/>
    <property type="match status" value="1"/>
</dbReference>
<dbReference type="NCBIfam" id="TIGR00860">
    <property type="entry name" value="LIC"/>
    <property type="match status" value="1"/>
</dbReference>
<keyword evidence="18" id="KW-0175">Coiled coil</keyword>
<feature type="domain" description="Neurotransmitter-gated ion-channel transmembrane" evidence="21">
    <location>
        <begin position="241"/>
        <end position="460"/>
    </location>
</feature>
<keyword evidence="11" id="KW-0325">Glycoprotein</keyword>
<feature type="signal peptide" evidence="17">
    <location>
        <begin position="1"/>
        <end position="20"/>
    </location>
</feature>
<reference evidence="22" key="1">
    <citation type="journal article" date="2010" name="Science">
        <title>Plasticity of animal genome architecture unmasked by rapid evolution of a pelagic tunicate.</title>
        <authorList>
            <person name="Denoeud F."/>
            <person name="Henriet S."/>
            <person name="Mungpakdee S."/>
            <person name="Aury J.M."/>
            <person name="Da Silva C."/>
            <person name="Brinkmann H."/>
            <person name="Mikhaleva J."/>
            <person name="Olsen L.C."/>
            <person name="Jubin C."/>
            <person name="Canestro C."/>
            <person name="Bouquet J.M."/>
            <person name="Danks G."/>
            <person name="Poulain J."/>
            <person name="Campsteijn C."/>
            <person name="Adamski M."/>
            <person name="Cross I."/>
            <person name="Yadetie F."/>
            <person name="Muffato M."/>
            <person name="Louis A."/>
            <person name="Butcher S."/>
            <person name="Tsagkogeorga G."/>
            <person name="Konrad A."/>
            <person name="Singh S."/>
            <person name="Jensen M.F."/>
            <person name="Cong E.H."/>
            <person name="Eikeseth-Otteraa H."/>
            <person name="Noel B."/>
            <person name="Anthouard V."/>
            <person name="Porcel B.M."/>
            <person name="Kachouri-Lafond R."/>
            <person name="Nishino A."/>
            <person name="Ugolini M."/>
            <person name="Chourrout P."/>
            <person name="Nishida H."/>
            <person name="Aasland R."/>
            <person name="Huzurbazar S."/>
            <person name="Westhof E."/>
            <person name="Delsuc F."/>
            <person name="Lehrach H."/>
            <person name="Reinhardt R."/>
            <person name="Weissenbach J."/>
            <person name="Roy S.W."/>
            <person name="Artiguenave F."/>
            <person name="Postlethwait J.H."/>
            <person name="Manak J.R."/>
            <person name="Thompson E.M."/>
            <person name="Jaillon O."/>
            <person name="Du Pasquier L."/>
            <person name="Boudinot P."/>
            <person name="Liberles D.A."/>
            <person name="Volff J.N."/>
            <person name="Philippe H."/>
            <person name="Lenhard B."/>
            <person name="Roest Crollius H."/>
            <person name="Wincker P."/>
            <person name="Chourrout D."/>
        </authorList>
    </citation>
    <scope>NUCLEOTIDE SEQUENCE [LARGE SCALE GENOMIC DNA]</scope>
</reference>
<dbReference type="Gene3D" id="2.70.170.10">
    <property type="entry name" value="Neurotransmitter-gated ion-channel ligand-binding domain"/>
    <property type="match status" value="1"/>
</dbReference>
<dbReference type="EMBL" id="FN653070">
    <property type="protein sequence ID" value="CBY19715.1"/>
    <property type="molecule type" value="Genomic_DNA"/>
</dbReference>
<keyword evidence="2" id="KW-1003">Cell membrane</keyword>
<dbReference type="CDD" id="cd18991">
    <property type="entry name" value="LGIC_ECD_GlyR"/>
    <property type="match status" value="1"/>
</dbReference>
<evidence type="ECO:0000256" key="14">
    <source>
        <dbReference type="ARBA" id="ARBA00023303"/>
    </source>
</evidence>
<keyword evidence="13" id="KW-0628">Postsynaptic cell membrane</keyword>
<keyword evidence="5 17" id="KW-1133">Transmembrane helix</keyword>
<organism evidence="22">
    <name type="scientific">Oikopleura dioica</name>
    <name type="common">Tunicate</name>
    <dbReference type="NCBI Taxonomy" id="34765"/>
    <lineage>
        <taxon>Eukaryota</taxon>
        <taxon>Metazoa</taxon>
        <taxon>Chordata</taxon>
        <taxon>Tunicata</taxon>
        <taxon>Appendicularia</taxon>
        <taxon>Copelata</taxon>
        <taxon>Oikopleuridae</taxon>
        <taxon>Oikopleura</taxon>
    </lineage>
</organism>
<dbReference type="InterPro" id="IPR006028">
    <property type="entry name" value="GABAA/Glycine_rcpt"/>
</dbReference>
<keyword evidence="10" id="KW-0869">Chloride channel</keyword>
<evidence type="ECO:0000313" key="23">
    <source>
        <dbReference type="Proteomes" id="UP000001307"/>
    </source>
</evidence>
<keyword evidence="4 17" id="KW-0732">Signal</keyword>
<dbReference type="GO" id="GO:0045211">
    <property type="term" value="C:postsynaptic membrane"/>
    <property type="evidence" value="ECO:0007669"/>
    <property type="project" value="UniProtKB-SubCell"/>
</dbReference>
<feature type="coiled-coil region" evidence="18">
    <location>
        <begin position="413"/>
        <end position="440"/>
    </location>
</feature>
<dbReference type="GO" id="GO:0007214">
    <property type="term" value="P:gamma-aminobutyric acid signaling pathway"/>
    <property type="evidence" value="ECO:0007669"/>
    <property type="project" value="InterPro"/>
</dbReference>
<dbReference type="GO" id="GO:0005254">
    <property type="term" value="F:chloride channel activity"/>
    <property type="evidence" value="ECO:0007669"/>
    <property type="project" value="UniProtKB-KW"/>
</dbReference>
<dbReference type="PROSITE" id="PS00236">
    <property type="entry name" value="NEUROTR_ION_CHANNEL"/>
    <property type="match status" value="1"/>
</dbReference>
<dbReference type="Gene3D" id="1.20.58.390">
    <property type="entry name" value="Neurotransmitter-gated ion-channel transmembrane domain"/>
    <property type="match status" value="1"/>
</dbReference>
<dbReference type="GO" id="GO:0034707">
    <property type="term" value="C:chloride channel complex"/>
    <property type="evidence" value="ECO:0007669"/>
    <property type="project" value="UniProtKB-KW"/>
</dbReference>
<keyword evidence="3 17" id="KW-0812">Transmembrane</keyword>